<dbReference type="InterPro" id="IPR029045">
    <property type="entry name" value="ClpP/crotonase-like_dom_sf"/>
</dbReference>
<name>A0AAD9MHB6_PROWI</name>
<sequence length="294" mass="31496">MSVKTMPTLTTLAVDLQPSKQGTIAWLTINRPEALNALSGELLREFALLMDYWSHPYSLLDDEAALPKDHPRVIILQSAGGKAFSSGVDIKASSLGIGGKSWDYYDIRSQQLLSRLIEKIRAMPQPFIAAVDGFATGGGLALALASDIRVATKKSHFSAAFVRLGLTGSDMGTSFFAPRIAGFGLASEMLLTGRLVTAERAYQVGMLNDLVDDAAALKASALSYANDMLACSYKITKEQLNAAADGMSLRATVTAENSHQILLVNDPVAAAQGNAWLDHIAQKSGKQRPRKSKL</sequence>
<proteinExistence type="inferred from homology"/>
<comment type="similarity">
    <text evidence="1 2">Belongs to the enoyl-CoA hydratase/isomerase family.</text>
</comment>
<evidence type="ECO:0000313" key="3">
    <source>
        <dbReference type="EMBL" id="KAK2076577.1"/>
    </source>
</evidence>
<dbReference type="Gene3D" id="3.90.226.10">
    <property type="entry name" value="2-enoyl-CoA Hydratase, Chain A, domain 1"/>
    <property type="match status" value="1"/>
</dbReference>
<dbReference type="Proteomes" id="UP001255856">
    <property type="component" value="Unassembled WGS sequence"/>
</dbReference>
<dbReference type="PROSITE" id="PS00166">
    <property type="entry name" value="ENOYL_COA_HYDRATASE"/>
    <property type="match status" value="1"/>
</dbReference>
<keyword evidence="4" id="KW-1185">Reference proteome</keyword>
<dbReference type="EMBL" id="JASFZW010000009">
    <property type="protein sequence ID" value="KAK2076577.1"/>
    <property type="molecule type" value="Genomic_DNA"/>
</dbReference>
<dbReference type="InterPro" id="IPR018376">
    <property type="entry name" value="Enoyl-CoA_hyd/isom_CS"/>
</dbReference>
<evidence type="ECO:0000256" key="2">
    <source>
        <dbReference type="RuleBase" id="RU003707"/>
    </source>
</evidence>
<evidence type="ECO:0000256" key="1">
    <source>
        <dbReference type="ARBA" id="ARBA00005254"/>
    </source>
</evidence>
<dbReference type="GO" id="GO:0006635">
    <property type="term" value="P:fatty acid beta-oxidation"/>
    <property type="evidence" value="ECO:0007669"/>
    <property type="project" value="TreeGrafter"/>
</dbReference>
<dbReference type="InterPro" id="IPR001753">
    <property type="entry name" value="Enoyl-CoA_hydra/iso"/>
</dbReference>
<dbReference type="PANTHER" id="PTHR11941">
    <property type="entry name" value="ENOYL-COA HYDRATASE-RELATED"/>
    <property type="match status" value="1"/>
</dbReference>
<protein>
    <recommendedName>
        <fullName evidence="5">Enoyl-CoA hydratase</fullName>
    </recommendedName>
</protein>
<reference evidence="3" key="1">
    <citation type="submission" date="2021-01" db="EMBL/GenBank/DDBJ databases">
        <authorList>
            <person name="Eckstrom K.M.E."/>
        </authorList>
    </citation>
    <scope>NUCLEOTIDE SEQUENCE</scope>
    <source>
        <strain evidence="3">UVCC 0001</strain>
    </source>
</reference>
<accession>A0AAD9MHB6</accession>
<dbReference type="AlphaFoldDB" id="A0AAD9MHB6"/>
<dbReference type="PANTHER" id="PTHR11941:SF130">
    <property type="entry name" value="ENOYL-COA HYDRATASE ECHA12-RELATED"/>
    <property type="match status" value="1"/>
</dbReference>
<dbReference type="GO" id="GO:0003824">
    <property type="term" value="F:catalytic activity"/>
    <property type="evidence" value="ECO:0007669"/>
    <property type="project" value="InterPro"/>
</dbReference>
<comment type="caution">
    <text evidence="3">The sequence shown here is derived from an EMBL/GenBank/DDBJ whole genome shotgun (WGS) entry which is preliminary data.</text>
</comment>
<evidence type="ECO:0008006" key="5">
    <source>
        <dbReference type="Google" id="ProtNLM"/>
    </source>
</evidence>
<gene>
    <name evidence="3" type="ORF">QBZ16_005337</name>
</gene>
<dbReference type="Pfam" id="PF00378">
    <property type="entry name" value="ECH_1"/>
    <property type="match status" value="1"/>
</dbReference>
<organism evidence="3 4">
    <name type="scientific">Prototheca wickerhamii</name>
    <dbReference type="NCBI Taxonomy" id="3111"/>
    <lineage>
        <taxon>Eukaryota</taxon>
        <taxon>Viridiplantae</taxon>
        <taxon>Chlorophyta</taxon>
        <taxon>core chlorophytes</taxon>
        <taxon>Trebouxiophyceae</taxon>
        <taxon>Chlorellales</taxon>
        <taxon>Chlorellaceae</taxon>
        <taxon>Prototheca</taxon>
    </lineage>
</organism>
<evidence type="ECO:0000313" key="4">
    <source>
        <dbReference type="Proteomes" id="UP001255856"/>
    </source>
</evidence>
<dbReference type="SUPFAM" id="SSF52096">
    <property type="entry name" value="ClpP/crotonase"/>
    <property type="match status" value="1"/>
</dbReference>
<dbReference type="CDD" id="cd06558">
    <property type="entry name" value="crotonase-like"/>
    <property type="match status" value="1"/>
</dbReference>